<dbReference type="Pfam" id="PF00005">
    <property type="entry name" value="ABC_tran"/>
    <property type="match status" value="1"/>
</dbReference>
<dbReference type="InterPro" id="IPR017871">
    <property type="entry name" value="ABC_transporter-like_CS"/>
</dbReference>
<dbReference type="PANTHER" id="PTHR42711">
    <property type="entry name" value="ABC TRANSPORTER ATP-BINDING PROTEIN"/>
    <property type="match status" value="1"/>
</dbReference>
<dbReference type="EMBL" id="CP023700">
    <property type="protein sequence ID" value="QEU88975.1"/>
    <property type="molecule type" value="Genomic_DNA"/>
</dbReference>
<dbReference type="PROSITE" id="PS50893">
    <property type="entry name" value="ABC_TRANSPORTER_2"/>
    <property type="match status" value="1"/>
</dbReference>
<evidence type="ECO:0000259" key="6">
    <source>
        <dbReference type="PROSITE" id="PS50893"/>
    </source>
</evidence>
<evidence type="ECO:0000256" key="4">
    <source>
        <dbReference type="ARBA" id="ARBA00022840"/>
    </source>
</evidence>
<evidence type="ECO:0000313" key="8">
    <source>
        <dbReference type="Proteomes" id="UP000327143"/>
    </source>
</evidence>
<dbReference type="InterPro" id="IPR027417">
    <property type="entry name" value="P-loop_NTPase"/>
</dbReference>
<evidence type="ECO:0000313" key="7">
    <source>
        <dbReference type="EMBL" id="QEU88975.1"/>
    </source>
</evidence>
<dbReference type="PROSITE" id="PS00211">
    <property type="entry name" value="ABC_TRANSPORTER_1"/>
    <property type="match status" value="1"/>
</dbReference>
<keyword evidence="4 7" id="KW-0067">ATP-binding</keyword>
<dbReference type="InterPro" id="IPR050763">
    <property type="entry name" value="ABC_transporter_ATP-binding"/>
</dbReference>
<name>A0ABX6AM73_STRVD</name>
<keyword evidence="2" id="KW-0813">Transport</keyword>
<dbReference type="PANTHER" id="PTHR42711:SF19">
    <property type="entry name" value="DOXORUBICIN RESISTANCE ATP-BINDING PROTEIN DRRA"/>
    <property type="match status" value="1"/>
</dbReference>
<proteinExistence type="predicted"/>
<reference evidence="7 8" key="1">
    <citation type="submission" date="2017-09" db="EMBL/GenBank/DDBJ databases">
        <authorList>
            <person name="Lee N."/>
            <person name="Cho B.-K."/>
        </authorList>
    </citation>
    <scope>NUCLEOTIDE SEQUENCE [LARGE SCALE GENOMIC DNA]</scope>
    <source>
        <strain evidence="7 8">ATCC 39115</strain>
    </source>
</reference>
<evidence type="ECO:0000256" key="5">
    <source>
        <dbReference type="ARBA" id="ARBA00023251"/>
    </source>
</evidence>
<dbReference type="Proteomes" id="UP000327143">
    <property type="component" value="Chromosome"/>
</dbReference>
<comment type="subcellular location">
    <subcellularLocation>
        <location evidence="1">Cell membrane</location>
        <topology evidence="1">Peripheral membrane protein</topology>
    </subcellularLocation>
</comment>
<dbReference type="RefSeq" id="WP_004979919.1">
    <property type="nucleotide sequence ID" value="NZ_CP023700.1"/>
</dbReference>
<protein>
    <submittedName>
        <fullName evidence="7">ATP-binding cassette domain-containing protein</fullName>
    </submittedName>
</protein>
<keyword evidence="8" id="KW-1185">Reference proteome</keyword>
<accession>A0ABX6AM73</accession>
<dbReference type="GO" id="GO:0005524">
    <property type="term" value="F:ATP binding"/>
    <property type="evidence" value="ECO:0007669"/>
    <property type="project" value="UniProtKB-KW"/>
</dbReference>
<evidence type="ECO:0000256" key="3">
    <source>
        <dbReference type="ARBA" id="ARBA00022741"/>
    </source>
</evidence>
<dbReference type="InterPro" id="IPR003593">
    <property type="entry name" value="AAA+_ATPase"/>
</dbReference>
<keyword evidence="5" id="KW-0046">Antibiotic resistance</keyword>
<evidence type="ECO:0000256" key="2">
    <source>
        <dbReference type="ARBA" id="ARBA00022448"/>
    </source>
</evidence>
<dbReference type="SMART" id="SM00382">
    <property type="entry name" value="AAA"/>
    <property type="match status" value="1"/>
</dbReference>
<sequence>MSEVTIRTRGLGKRFGEVTALDAVDVEARAGTVLGLLGHNGAGKTTLVHILSTLSQPSTGSATVAGFDVRTQGAQIRRRIGVTAQHTAVDHRLSGTANLVLVARLLGARPRTARRRAAQLVEAFGLTAAANRPAGSYSGGMRRRLDLAMSLVADPVVLFLDEPTTGLDPVSRVNLWETVEALVRQGTTVLLTTQDLHEADRLADRITVLSKGRVVASGTTAELKSQTGRRFVHLSVGRDRRERAAAALRPHGYHPTAGQGGTDLVVGVDASAELAVIVQILVAAEVPIDGLALSEPTLDDVYLALTSPGSATAAEPGSSPHAPVGAS</sequence>
<organism evidence="7 8">
    <name type="scientific">Streptomyces viridosporus T7A</name>
    <dbReference type="NCBI Taxonomy" id="665577"/>
    <lineage>
        <taxon>Bacteria</taxon>
        <taxon>Bacillati</taxon>
        <taxon>Actinomycetota</taxon>
        <taxon>Actinomycetes</taxon>
        <taxon>Kitasatosporales</taxon>
        <taxon>Streptomycetaceae</taxon>
        <taxon>Streptomyces</taxon>
    </lineage>
</organism>
<dbReference type="Gene3D" id="3.40.50.300">
    <property type="entry name" value="P-loop containing nucleotide triphosphate hydrolases"/>
    <property type="match status" value="1"/>
</dbReference>
<keyword evidence="3" id="KW-0547">Nucleotide-binding</keyword>
<dbReference type="InterPro" id="IPR003439">
    <property type="entry name" value="ABC_transporter-like_ATP-bd"/>
</dbReference>
<gene>
    <name evidence="7" type="ORF">CP969_33030</name>
</gene>
<feature type="domain" description="ABC transporter" evidence="6">
    <location>
        <begin position="6"/>
        <end position="236"/>
    </location>
</feature>
<evidence type="ECO:0000256" key="1">
    <source>
        <dbReference type="ARBA" id="ARBA00004202"/>
    </source>
</evidence>
<dbReference type="SUPFAM" id="SSF52540">
    <property type="entry name" value="P-loop containing nucleoside triphosphate hydrolases"/>
    <property type="match status" value="1"/>
</dbReference>